<evidence type="ECO:0000313" key="2">
    <source>
        <dbReference type="Proteomes" id="UP001055879"/>
    </source>
</evidence>
<comment type="caution">
    <text evidence="1">The sequence shown here is derived from an EMBL/GenBank/DDBJ whole genome shotgun (WGS) entry which is preliminary data.</text>
</comment>
<protein>
    <submittedName>
        <fullName evidence="1">Uncharacterized protein</fullName>
    </submittedName>
</protein>
<reference evidence="1 2" key="2">
    <citation type="journal article" date="2022" name="Mol. Ecol. Resour.">
        <title>The genomes of chicory, endive, great burdock and yacon provide insights into Asteraceae paleo-polyploidization history and plant inulin production.</title>
        <authorList>
            <person name="Fan W."/>
            <person name="Wang S."/>
            <person name="Wang H."/>
            <person name="Wang A."/>
            <person name="Jiang F."/>
            <person name="Liu H."/>
            <person name="Zhao H."/>
            <person name="Xu D."/>
            <person name="Zhang Y."/>
        </authorList>
    </citation>
    <scope>NUCLEOTIDE SEQUENCE [LARGE SCALE GENOMIC DNA]</scope>
    <source>
        <strain evidence="2">cv. Niubang</strain>
    </source>
</reference>
<name>A0ACB8Z4E1_ARCLA</name>
<dbReference type="Proteomes" id="UP001055879">
    <property type="component" value="Linkage Group LG11"/>
</dbReference>
<sequence length="132" mass="14258">MIGSHPNQIIHGYVESSLEMYPTQRPPSLSLHLPSFGRPGLAPSVGFLSLAQPHQLRAISLDVPRLPTFIAYPRRSGGAILAQVIPPTTFETFGSAGERFGVARPEMFTPVFGAPLCLVPWFHAPPPVEGFG</sequence>
<reference evidence="2" key="1">
    <citation type="journal article" date="2022" name="Mol. Ecol. Resour.">
        <title>The genomes of chicory, endive, great burdock and yacon provide insights into Asteraceae palaeo-polyploidization history and plant inulin production.</title>
        <authorList>
            <person name="Fan W."/>
            <person name="Wang S."/>
            <person name="Wang H."/>
            <person name="Wang A."/>
            <person name="Jiang F."/>
            <person name="Liu H."/>
            <person name="Zhao H."/>
            <person name="Xu D."/>
            <person name="Zhang Y."/>
        </authorList>
    </citation>
    <scope>NUCLEOTIDE SEQUENCE [LARGE SCALE GENOMIC DNA]</scope>
    <source>
        <strain evidence="2">cv. Niubang</strain>
    </source>
</reference>
<keyword evidence="2" id="KW-1185">Reference proteome</keyword>
<gene>
    <name evidence="1" type="ORF">L6452_32238</name>
</gene>
<accession>A0ACB8Z4E1</accession>
<dbReference type="EMBL" id="CM042057">
    <property type="protein sequence ID" value="KAI3692423.1"/>
    <property type="molecule type" value="Genomic_DNA"/>
</dbReference>
<evidence type="ECO:0000313" key="1">
    <source>
        <dbReference type="EMBL" id="KAI3692423.1"/>
    </source>
</evidence>
<organism evidence="1 2">
    <name type="scientific">Arctium lappa</name>
    <name type="common">Greater burdock</name>
    <name type="synonym">Lappa major</name>
    <dbReference type="NCBI Taxonomy" id="4217"/>
    <lineage>
        <taxon>Eukaryota</taxon>
        <taxon>Viridiplantae</taxon>
        <taxon>Streptophyta</taxon>
        <taxon>Embryophyta</taxon>
        <taxon>Tracheophyta</taxon>
        <taxon>Spermatophyta</taxon>
        <taxon>Magnoliopsida</taxon>
        <taxon>eudicotyledons</taxon>
        <taxon>Gunneridae</taxon>
        <taxon>Pentapetalae</taxon>
        <taxon>asterids</taxon>
        <taxon>campanulids</taxon>
        <taxon>Asterales</taxon>
        <taxon>Asteraceae</taxon>
        <taxon>Carduoideae</taxon>
        <taxon>Cardueae</taxon>
        <taxon>Arctiinae</taxon>
        <taxon>Arctium</taxon>
    </lineage>
</organism>
<proteinExistence type="predicted"/>